<sequence length="27" mass="2954">MTSSCVITHIFPRTCEFTGVSPVRSTP</sequence>
<dbReference type="AlphaFoldDB" id="A0A5J5D5E8"/>
<reference evidence="1 2" key="1">
    <citation type="submission" date="2019-08" db="EMBL/GenBank/DDBJ databases">
        <title>A chromosome-level genome assembly, high-density linkage maps, and genome scans reveal the genomic architecture of hybrid incompatibilities underlying speciation via character displacement in darters (Percidae: Etheostominae).</title>
        <authorList>
            <person name="Moran R.L."/>
            <person name="Catchen J.M."/>
            <person name="Fuller R.C."/>
        </authorList>
    </citation>
    <scope>NUCLEOTIDE SEQUENCE [LARGE SCALE GENOMIC DNA]</scope>
    <source>
        <strain evidence="1">EspeVRDwgs_2016</strain>
        <tissue evidence="1">Muscle</tissue>
    </source>
</reference>
<keyword evidence="2" id="KW-1185">Reference proteome</keyword>
<organism evidence="1 2">
    <name type="scientific">Etheostoma spectabile</name>
    <name type="common">orangethroat darter</name>
    <dbReference type="NCBI Taxonomy" id="54343"/>
    <lineage>
        <taxon>Eukaryota</taxon>
        <taxon>Metazoa</taxon>
        <taxon>Chordata</taxon>
        <taxon>Craniata</taxon>
        <taxon>Vertebrata</taxon>
        <taxon>Euteleostomi</taxon>
        <taxon>Actinopterygii</taxon>
        <taxon>Neopterygii</taxon>
        <taxon>Teleostei</taxon>
        <taxon>Neoteleostei</taxon>
        <taxon>Acanthomorphata</taxon>
        <taxon>Eupercaria</taxon>
        <taxon>Perciformes</taxon>
        <taxon>Percoidei</taxon>
        <taxon>Percidae</taxon>
        <taxon>Etheostomatinae</taxon>
        <taxon>Etheostoma</taxon>
    </lineage>
</organism>
<gene>
    <name evidence="1" type="ORF">FQN60_013303</name>
</gene>
<evidence type="ECO:0000313" key="2">
    <source>
        <dbReference type="Proteomes" id="UP000327493"/>
    </source>
</evidence>
<dbReference type="Proteomes" id="UP000327493">
    <property type="component" value="Chromosome 9"/>
</dbReference>
<accession>A0A5J5D5E8</accession>
<comment type="caution">
    <text evidence="1">The sequence shown here is derived from an EMBL/GenBank/DDBJ whole genome shotgun (WGS) entry which is preliminary data.</text>
</comment>
<dbReference type="EMBL" id="VOFY01000009">
    <property type="protein sequence ID" value="KAA8589938.1"/>
    <property type="molecule type" value="Genomic_DNA"/>
</dbReference>
<protein>
    <submittedName>
        <fullName evidence="1">Uncharacterized protein</fullName>
    </submittedName>
</protein>
<proteinExistence type="predicted"/>
<evidence type="ECO:0000313" key="1">
    <source>
        <dbReference type="EMBL" id="KAA8589938.1"/>
    </source>
</evidence>
<name>A0A5J5D5E8_9PERO</name>